<reference evidence="1 2" key="1">
    <citation type="submission" date="2022-10" db="EMBL/GenBank/DDBJ databases">
        <title>Roseococcus glaciei nov., sp. nov., isolated from glacier.</title>
        <authorList>
            <person name="Liu Q."/>
            <person name="Xin Y.-H."/>
        </authorList>
    </citation>
    <scope>NUCLEOTIDE SEQUENCE [LARGE SCALE GENOMIC DNA]</scope>
    <source>
        <strain evidence="1 2">MDT2-1-1</strain>
    </source>
</reference>
<dbReference type="Proteomes" id="UP001526430">
    <property type="component" value="Unassembled WGS sequence"/>
</dbReference>
<name>A0ABT3P0Z4_9PROT</name>
<dbReference type="EMBL" id="JAPFQI010000026">
    <property type="protein sequence ID" value="MCW8088082.1"/>
    <property type="molecule type" value="Genomic_DNA"/>
</dbReference>
<organism evidence="1 2">
    <name type="scientific">Sabulicella glaciei</name>
    <dbReference type="NCBI Taxonomy" id="2984948"/>
    <lineage>
        <taxon>Bacteria</taxon>
        <taxon>Pseudomonadati</taxon>
        <taxon>Pseudomonadota</taxon>
        <taxon>Alphaproteobacteria</taxon>
        <taxon>Acetobacterales</taxon>
        <taxon>Acetobacteraceae</taxon>
        <taxon>Sabulicella</taxon>
    </lineage>
</organism>
<accession>A0ABT3P0Z4</accession>
<evidence type="ECO:0000313" key="2">
    <source>
        <dbReference type="Proteomes" id="UP001526430"/>
    </source>
</evidence>
<protein>
    <recommendedName>
        <fullName evidence="3">Antifreeze protein</fullName>
    </recommendedName>
</protein>
<sequence>MARKTLNPFAPYAWLAEAGWVFMRHSAQLWVDPRASARLAALGAEKQKAFAQGTLEAGLAAMRGSSPEVIAKAAMAPARRRVRANARKLQKG</sequence>
<keyword evidence="2" id="KW-1185">Reference proteome</keyword>
<comment type="caution">
    <text evidence="1">The sequence shown here is derived from an EMBL/GenBank/DDBJ whole genome shotgun (WGS) entry which is preliminary data.</text>
</comment>
<proteinExistence type="predicted"/>
<evidence type="ECO:0008006" key="3">
    <source>
        <dbReference type="Google" id="ProtNLM"/>
    </source>
</evidence>
<evidence type="ECO:0000313" key="1">
    <source>
        <dbReference type="EMBL" id="MCW8088082.1"/>
    </source>
</evidence>
<gene>
    <name evidence="1" type="ORF">OF850_21015</name>
</gene>